<gene>
    <name evidence="1" type="ORF">CSB93_7069</name>
</gene>
<keyword evidence="2" id="KW-1185">Reference proteome</keyword>
<proteinExistence type="predicted"/>
<evidence type="ECO:0000313" key="1">
    <source>
        <dbReference type="EMBL" id="AVK02528.1"/>
    </source>
</evidence>
<accession>A0A2R3IKU8</accession>
<dbReference type="EMBL" id="CP027167">
    <property type="protein sequence ID" value="AVK02528.1"/>
    <property type="molecule type" value="Genomic_DNA"/>
</dbReference>
<protein>
    <submittedName>
        <fullName evidence="1">Uncharacterized protein</fullName>
    </submittedName>
</protein>
<sequence>MLTAVHAANLGRWIEGGQSHRISARPVNRLCWWSSGLYFSCGHGGVFLD</sequence>
<organism evidence="1 2">
    <name type="scientific">Pseudomonas paraeruginosa</name>
    <dbReference type="NCBI Taxonomy" id="2994495"/>
    <lineage>
        <taxon>Bacteria</taxon>
        <taxon>Pseudomonadati</taxon>
        <taxon>Pseudomonadota</taxon>
        <taxon>Gammaproteobacteria</taxon>
        <taxon>Pseudomonadales</taxon>
        <taxon>Pseudomonadaceae</taxon>
        <taxon>Pseudomonas</taxon>
    </lineage>
</organism>
<dbReference type="AlphaFoldDB" id="A0A2R3IKU8"/>
<evidence type="ECO:0000313" key="2">
    <source>
        <dbReference type="Proteomes" id="UP000238390"/>
    </source>
</evidence>
<dbReference type="Proteomes" id="UP000238390">
    <property type="component" value="Plasmid unnamed3"/>
</dbReference>
<name>A0A2R3IKU8_9PSED</name>
<keyword evidence="1" id="KW-0614">Plasmid</keyword>
<geneLocation type="plasmid" evidence="1 2">
    <name>unnamed3</name>
</geneLocation>
<reference evidence="1 2" key="1">
    <citation type="submission" date="2018-02" db="EMBL/GenBank/DDBJ databases">
        <title>FDA/CDC Antimicrobial Resistant Isolate Bank Genome Sequencing.</title>
        <authorList>
            <person name="Benahmed F.H."/>
            <person name="Lutgring J.D."/>
            <person name="Yoo B."/>
            <person name="Machado M."/>
            <person name="Brown A."/>
            <person name="McAllister G."/>
            <person name="Perry A."/>
            <person name="Halpin A.L."/>
            <person name="Vavikolanu K."/>
            <person name="Ott S."/>
            <person name="Zhao X."/>
            <person name="Tallon L.J."/>
            <person name="Sadzewicz L."/>
            <person name="Aluvathingal J."/>
            <person name="Nadendla S."/>
            <person name="Voskania-kordi A."/>
            <person name="Simonyan V."/>
            <person name="Patel J."/>
            <person name="Shawar R.M."/>
        </authorList>
    </citation>
    <scope>NUCLEOTIDE SEQUENCE [LARGE SCALE GENOMIC DNA]</scope>
    <source>
        <strain evidence="1 2">AR_0356</strain>
        <plasmid evidence="1 2">unnamed3</plasmid>
    </source>
</reference>